<dbReference type="Proteomes" id="UP000620559">
    <property type="component" value="Unassembled WGS sequence"/>
</dbReference>
<keyword evidence="1" id="KW-0436">Ligase</keyword>
<dbReference type="InterPro" id="IPR009097">
    <property type="entry name" value="Cyclic_Pdiesterase"/>
</dbReference>
<gene>
    <name evidence="1" type="ORF">IQ247_12035</name>
</gene>
<comment type="caution">
    <text evidence="1">The sequence shown here is derived from an EMBL/GenBank/DDBJ whole genome shotgun (WGS) entry which is preliminary data.</text>
</comment>
<organism evidence="1 2">
    <name type="scientific">Plectonema cf. radiosum LEGE 06105</name>
    <dbReference type="NCBI Taxonomy" id="945769"/>
    <lineage>
        <taxon>Bacteria</taxon>
        <taxon>Bacillati</taxon>
        <taxon>Cyanobacteriota</taxon>
        <taxon>Cyanophyceae</taxon>
        <taxon>Oscillatoriophycideae</taxon>
        <taxon>Oscillatoriales</taxon>
        <taxon>Microcoleaceae</taxon>
        <taxon>Plectonema</taxon>
    </lineage>
</organism>
<keyword evidence="2" id="KW-1185">Reference proteome</keyword>
<reference evidence="1" key="1">
    <citation type="submission" date="2020-10" db="EMBL/GenBank/DDBJ databases">
        <authorList>
            <person name="Castelo-Branco R."/>
            <person name="Eusebio N."/>
            <person name="Adriana R."/>
            <person name="Vieira A."/>
            <person name="Brugerolle De Fraissinette N."/>
            <person name="Rezende De Castro R."/>
            <person name="Schneider M.P."/>
            <person name="Vasconcelos V."/>
            <person name="Leao P.N."/>
        </authorList>
    </citation>
    <scope>NUCLEOTIDE SEQUENCE</scope>
    <source>
        <strain evidence="1">LEGE 06105</strain>
    </source>
</reference>
<accession>A0A8J7K2X1</accession>
<dbReference type="InterPro" id="IPR050580">
    <property type="entry name" value="2H_phosphoesterase_YjcG-like"/>
</dbReference>
<dbReference type="AlphaFoldDB" id="A0A8J7K2X1"/>
<evidence type="ECO:0000313" key="2">
    <source>
        <dbReference type="Proteomes" id="UP000620559"/>
    </source>
</evidence>
<dbReference type="PANTHER" id="PTHR40037:SF1">
    <property type="entry name" value="PHOSPHOESTERASE SAOUHSC_00951-RELATED"/>
    <property type="match status" value="1"/>
</dbReference>
<dbReference type="EMBL" id="JADEWL010000032">
    <property type="protein sequence ID" value="MBE9213387.1"/>
    <property type="molecule type" value="Genomic_DNA"/>
</dbReference>
<dbReference type="Gene3D" id="3.90.1140.10">
    <property type="entry name" value="Cyclic phosphodiesterase"/>
    <property type="match status" value="1"/>
</dbReference>
<dbReference type="RefSeq" id="WP_193920262.1">
    <property type="nucleotide sequence ID" value="NZ_JADEWL010000032.1"/>
</dbReference>
<dbReference type="GO" id="GO:0016874">
    <property type="term" value="F:ligase activity"/>
    <property type="evidence" value="ECO:0007669"/>
    <property type="project" value="UniProtKB-KW"/>
</dbReference>
<protein>
    <submittedName>
        <fullName evidence="1">2'-5' RNA ligase family protein</fullName>
    </submittedName>
</protein>
<dbReference type="SUPFAM" id="SSF55144">
    <property type="entry name" value="LigT-like"/>
    <property type="match status" value="1"/>
</dbReference>
<dbReference type="PANTHER" id="PTHR40037">
    <property type="entry name" value="PHOSPHOESTERASE YJCG-RELATED"/>
    <property type="match status" value="1"/>
</dbReference>
<sequence length="180" mass="21286">MSLYFIALLPPQSIQDYANKVKQYFADNYDSKHAQKSPPHITLQPPFEWDGDKLTDLEECLQQFVMGRNSISVTLEGYNAFVPRVIYIDVVQTPELINLQVDLMTYLEKHLGIVNKIGKSRGFTPHMTVAFKDLKLKHFKTAWMDFKNRELHFEFTARNLTLLRHENQRWNVRKEFDFVF</sequence>
<evidence type="ECO:0000313" key="1">
    <source>
        <dbReference type="EMBL" id="MBE9213387.1"/>
    </source>
</evidence>
<proteinExistence type="predicted"/>
<name>A0A8J7K2X1_9CYAN</name>
<dbReference type="Pfam" id="PF13563">
    <property type="entry name" value="2_5_RNA_ligase2"/>
    <property type="match status" value="1"/>
</dbReference>